<evidence type="ECO:0000256" key="2">
    <source>
        <dbReference type="ARBA" id="ARBA00022840"/>
    </source>
</evidence>
<dbReference type="CDD" id="cd19481">
    <property type="entry name" value="RecA-like_protease"/>
    <property type="match status" value="1"/>
</dbReference>
<dbReference type="PANTHER" id="PTHR23077:SF171">
    <property type="entry name" value="NUCLEAR VALOSIN-CONTAINING PROTEIN-LIKE"/>
    <property type="match status" value="1"/>
</dbReference>
<proteinExistence type="predicted"/>
<dbReference type="EMBL" id="BNJG01000003">
    <property type="protein sequence ID" value="GHO59287.1"/>
    <property type="molecule type" value="Genomic_DNA"/>
</dbReference>
<organism evidence="5 6">
    <name type="scientific">Ktedonobacter robiniae</name>
    <dbReference type="NCBI Taxonomy" id="2778365"/>
    <lineage>
        <taxon>Bacteria</taxon>
        <taxon>Bacillati</taxon>
        <taxon>Chloroflexota</taxon>
        <taxon>Ktedonobacteria</taxon>
        <taxon>Ktedonobacterales</taxon>
        <taxon>Ktedonobacteraceae</taxon>
        <taxon>Ktedonobacter</taxon>
    </lineage>
</organism>
<feature type="domain" description="AAA+ ATPase" evidence="4">
    <location>
        <begin position="243"/>
        <end position="374"/>
    </location>
</feature>
<feature type="compositionally biased region" description="Basic and acidic residues" evidence="3">
    <location>
        <begin position="461"/>
        <end position="472"/>
    </location>
</feature>
<dbReference type="InterPro" id="IPR003959">
    <property type="entry name" value="ATPase_AAA_core"/>
</dbReference>
<protein>
    <recommendedName>
        <fullName evidence="4">AAA+ ATPase domain-containing protein</fullName>
    </recommendedName>
</protein>
<dbReference type="InterPro" id="IPR003593">
    <property type="entry name" value="AAA+_ATPase"/>
</dbReference>
<dbReference type="Pfam" id="PF00004">
    <property type="entry name" value="AAA"/>
    <property type="match status" value="1"/>
</dbReference>
<dbReference type="SUPFAM" id="SSF52540">
    <property type="entry name" value="P-loop containing nucleoside triphosphate hydrolases"/>
    <property type="match status" value="1"/>
</dbReference>
<keyword evidence="1" id="KW-0547">Nucleotide-binding</keyword>
<dbReference type="Proteomes" id="UP000654345">
    <property type="component" value="Unassembled WGS sequence"/>
</dbReference>
<evidence type="ECO:0000259" key="4">
    <source>
        <dbReference type="SMART" id="SM00382"/>
    </source>
</evidence>
<dbReference type="Gene3D" id="3.40.50.300">
    <property type="entry name" value="P-loop containing nucleotide triphosphate hydrolases"/>
    <property type="match status" value="1"/>
</dbReference>
<keyword evidence="2" id="KW-0067">ATP-binding</keyword>
<sequence length="472" mass="53098">MGTDHMLETEASPARPIEATLPEEIVATVLQRLWKREFPEEELLLFFGAKYGSLRHHQAFFLNMVVERAAKDEYCLLSIWERFAPPPDAYGIAEAPLSGPLLQANAYDIASIDDRNTVIGPVAGWYRYTFLGGWTAFAVMLPPDQGGDAISLVAIPYGRQDEWLAFLQALKTLSDERRHKNRRGIIDVMSDSKDGSDDIVKVIEHTRFEDVILPESILNEIQMHRSFFRPEILERYASRHLPRKRLVLLAGPPGTGKTTLLKAVATDHAQQGGSVLYMLVKRQRFRASWDLFTQALETAAESQLPTLLVVDDFESICDVENMHELLNVLDGVNTPDNPAGTMILASTNAPNRIDPRIKDRAGRVDAIIEIGPVEQEDLVLRFLRRFLDKDYCEQEHAPVASKLLKQTGSHLQEVCSRAVLLALNDGRDNILGSDLLQAHNAILRGREIAGDAERFAPPPSRRRDMGFNRKEF</sequence>
<dbReference type="PANTHER" id="PTHR23077">
    <property type="entry name" value="AAA-FAMILY ATPASE"/>
    <property type="match status" value="1"/>
</dbReference>
<dbReference type="SMART" id="SM00382">
    <property type="entry name" value="AAA"/>
    <property type="match status" value="1"/>
</dbReference>
<name>A0ABQ3V2V4_9CHLR</name>
<dbReference type="Gene3D" id="1.10.8.60">
    <property type="match status" value="1"/>
</dbReference>
<dbReference type="InterPro" id="IPR050168">
    <property type="entry name" value="AAA_ATPase_domain"/>
</dbReference>
<reference evidence="5 6" key="1">
    <citation type="journal article" date="2021" name="Int. J. Syst. Evol. Microbiol.">
        <title>Reticulibacter mediterranei gen. nov., sp. nov., within the new family Reticulibacteraceae fam. nov., and Ktedonospora formicarum gen. nov., sp. nov., Ktedonobacter robiniae sp. nov., Dictyobacter formicarum sp. nov. and Dictyobacter arantiisoli sp. nov., belonging to the class Ktedonobacteria.</title>
        <authorList>
            <person name="Yabe S."/>
            <person name="Zheng Y."/>
            <person name="Wang C.M."/>
            <person name="Sakai Y."/>
            <person name="Abe K."/>
            <person name="Yokota A."/>
            <person name="Donadio S."/>
            <person name="Cavaletti L."/>
            <person name="Monciardini P."/>
        </authorList>
    </citation>
    <scope>NUCLEOTIDE SEQUENCE [LARGE SCALE GENOMIC DNA]</scope>
    <source>
        <strain evidence="5 6">SOSP1-30</strain>
    </source>
</reference>
<gene>
    <name evidence="5" type="ORF">KSB_77620</name>
</gene>
<keyword evidence="6" id="KW-1185">Reference proteome</keyword>
<evidence type="ECO:0000256" key="3">
    <source>
        <dbReference type="SAM" id="MobiDB-lite"/>
    </source>
</evidence>
<evidence type="ECO:0000256" key="1">
    <source>
        <dbReference type="ARBA" id="ARBA00022741"/>
    </source>
</evidence>
<evidence type="ECO:0000313" key="6">
    <source>
        <dbReference type="Proteomes" id="UP000654345"/>
    </source>
</evidence>
<evidence type="ECO:0000313" key="5">
    <source>
        <dbReference type="EMBL" id="GHO59287.1"/>
    </source>
</evidence>
<accession>A0ABQ3V2V4</accession>
<dbReference type="InterPro" id="IPR027417">
    <property type="entry name" value="P-loop_NTPase"/>
</dbReference>
<comment type="caution">
    <text evidence="5">The sequence shown here is derived from an EMBL/GenBank/DDBJ whole genome shotgun (WGS) entry which is preliminary data.</text>
</comment>
<feature type="region of interest" description="Disordered" evidence="3">
    <location>
        <begin position="453"/>
        <end position="472"/>
    </location>
</feature>